<evidence type="ECO:0000313" key="2">
    <source>
        <dbReference type="EMBL" id="GBL98951.1"/>
    </source>
</evidence>
<gene>
    <name evidence="2" type="ORF">AVEN_227475_1</name>
</gene>
<comment type="caution">
    <text evidence="2">The sequence shown here is derived from an EMBL/GenBank/DDBJ whole genome shotgun (WGS) entry which is preliminary data.</text>
</comment>
<accession>A0A4Y2C3B6</accession>
<proteinExistence type="predicted"/>
<reference evidence="2 3" key="1">
    <citation type="journal article" date="2019" name="Sci. Rep.">
        <title>Orb-weaving spider Araneus ventricosus genome elucidates the spidroin gene catalogue.</title>
        <authorList>
            <person name="Kono N."/>
            <person name="Nakamura H."/>
            <person name="Ohtoshi R."/>
            <person name="Moran D.A.P."/>
            <person name="Shinohara A."/>
            <person name="Yoshida Y."/>
            <person name="Fujiwara M."/>
            <person name="Mori M."/>
            <person name="Tomita M."/>
            <person name="Arakawa K."/>
        </authorList>
    </citation>
    <scope>NUCLEOTIDE SEQUENCE [LARGE SCALE GENOMIC DNA]</scope>
</reference>
<evidence type="ECO:0000256" key="1">
    <source>
        <dbReference type="SAM" id="MobiDB-lite"/>
    </source>
</evidence>
<sequence>MLVNPFFAHTANVSFRSAGHAHLSPEKEKNCEMKPFTINYSFTSGAALHPLITHCAQMAEEPHLQPRNPCADLAVSVTSVQDKALDTALQAPLVGSRSRGDTSDSKVPPSGGVGPWPADGLLGLRPRYSSCCNCHCLSESQTLRQGGVIQFVLVITPLSPILENYVYVDEKPPDK</sequence>
<protein>
    <submittedName>
        <fullName evidence="2">Uncharacterized protein</fullName>
    </submittedName>
</protein>
<evidence type="ECO:0000313" key="3">
    <source>
        <dbReference type="Proteomes" id="UP000499080"/>
    </source>
</evidence>
<organism evidence="2 3">
    <name type="scientific">Araneus ventricosus</name>
    <name type="common">Orbweaver spider</name>
    <name type="synonym">Epeira ventricosa</name>
    <dbReference type="NCBI Taxonomy" id="182803"/>
    <lineage>
        <taxon>Eukaryota</taxon>
        <taxon>Metazoa</taxon>
        <taxon>Ecdysozoa</taxon>
        <taxon>Arthropoda</taxon>
        <taxon>Chelicerata</taxon>
        <taxon>Arachnida</taxon>
        <taxon>Araneae</taxon>
        <taxon>Araneomorphae</taxon>
        <taxon>Entelegynae</taxon>
        <taxon>Araneoidea</taxon>
        <taxon>Araneidae</taxon>
        <taxon>Araneus</taxon>
    </lineage>
</organism>
<dbReference type="EMBL" id="BGPR01000144">
    <property type="protein sequence ID" value="GBL98951.1"/>
    <property type="molecule type" value="Genomic_DNA"/>
</dbReference>
<feature type="region of interest" description="Disordered" evidence="1">
    <location>
        <begin position="91"/>
        <end position="115"/>
    </location>
</feature>
<keyword evidence="3" id="KW-1185">Reference proteome</keyword>
<name>A0A4Y2C3B6_ARAVE</name>
<dbReference type="Proteomes" id="UP000499080">
    <property type="component" value="Unassembled WGS sequence"/>
</dbReference>
<dbReference type="AlphaFoldDB" id="A0A4Y2C3B6"/>